<protein>
    <submittedName>
        <fullName evidence="2">Uncharacterized protein</fullName>
    </submittedName>
</protein>
<accession>A0A016SMG6</accession>
<reference evidence="3" key="1">
    <citation type="journal article" date="2015" name="Nat. Genet.">
        <title>The genome and transcriptome of the zoonotic hookworm Ancylostoma ceylanicum identify infection-specific gene families.</title>
        <authorList>
            <person name="Schwarz E.M."/>
            <person name="Hu Y."/>
            <person name="Antoshechkin I."/>
            <person name="Miller M.M."/>
            <person name="Sternberg P.W."/>
            <person name="Aroian R.V."/>
        </authorList>
    </citation>
    <scope>NUCLEOTIDE SEQUENCE</scope>
    <source>
        <strain evidence="3">HY135</strain>
    </source>
</reference>
<dbReference type="EMBL" id="JARK01001537">
    <property type="protein sequence ID" value="EYB91830.1"/>
    <property type="molecule type" value="Genomic_DNA"/>
</dbReference>
<dbReference type="OrthoDB" id="5848454at2759"/>
<evidence type="ECO:0000256" key="1">
    <source>
        <dbReference type="SAM" id="SignalP"/>
    </source>
</evidence>
<dbReference type="STRING" id="53326.A0A016SMG6"/>
<evidence type="ECO:0000313" key="3">
    <source>
        <dbReference type="Proteomes" id="UP000024635"/>
    </source>
</evidence>
<name>A0A016SMG6_9BILA</name>
<feature type="chain" id="PRO_5001486560" evidence="1">
    <location>
        <begin position="31"/>
        <end position="81"/>
    </location>
</feature>
<keyword evidence="3" id="KW-1185">Reference proteome</keyword>
<organism evidence="2 3">
    <name type="scientific">Ancylostoma ceylanicum</name>
    <dbReference type="NCBI Taxonomy" id="53326"/>
    <lineage>
        <taxon>Eukaryota</taxon>
        <taxon>Metazoa</taxon>
        <taxon>Ecdysozoa</taxon>
        <taxon>Nematoda</taxon>
        <taxon>Chromadorea</taxon>
        <taxon>Rhabditida</taxon>
        <taxon>Rhabditina</taxon>
        <taxon>Rhabditomorpha</taxon>
        <taxon>Strongyloidea</taxon>
        <taxon>Ancylostomatidae</taxon>
        <taxon>Ancylostomatinae</taxon>
        <taxon>Ancylostoma</taxon>
    </lineage>
</organism>
<dbReference type="AlphaFoldDB" id="A0A016SMG6"/>
<feature type="signal peptide" evidence="1">
    <location>
        <begin position="1"/>
        <end position="30"/>
    </location>
</feature>
<comment type="caution">
    <text evidence="2">The sequence shown here is derived from an EMBL/GenBank/DDBJ whole genome shotgun (WGS) entry which is preliminary data.</text>
</comment>
<keyword evidence="1" id="KW-0732">Signal</keyword>
<dbReference type="Proteomes" id="UP000024635">
    <property type="component" value="Unassembled WGS sequence"/>
</dbReference>
<evidence type="ECO:0000313" key="2">
    <source>
        <dbReference type="EMBL" id="EYB91830.1"/>
    </source>
</evidence>
<proteinExistence type="predicted"/>
<sequence>MISSLITSALAMRLLVVILVFVCLLHCSAAYTVPPTGIQSVSDVDSMIRQCFQTLCKEWMVECHWYCDNVKEKVLRLTHPR</sequence>
<gene>
    <name evidence="2" type="primary">Acey_s0201.g1728</name>
    <name evidence="2" type="synonym">Acey-C53A5.2</name>
    <name evidence="2" type="ORF">Y032_0201g1728</name>
</gene>